<comment type="caution">
    <text evidence="7">The sequence shown here is derived from an EMBL/GenBank/DDBJ whole genome shotgun (WGS) entry which is preliminary data.</text>
</comment>
<dbReference type="InterPro" id="IPR004682">
    <property type="entry name" value="TRAP_DctP"/>
</dbReference>
<dbReference type="PANTHER" id="PTHR33376">
    <property type="match status" value="1"/>
</dbReference>
<dbReference type="Pfam" id="PF03480">
    <property type="entry name" value="DctP"/>
    <property type="match status" value="1"/>
</dbReference>
<comment type="similarity">
    <text evidence="2">Belongs to the bacterial solute-binding protein 7 family.</text>
</comment>
<reference evidence="7 8" key="1">
    <citation type="submission" date="2018-08" db="EMBL/GenBank/DDBJ databases">
        <title>Draft genome sequence of Rhodobacter sphaeroides FY.</title>
        <authorList>
            <person name="Rayyan A."/>
            <person name="Meyer T.E."/>
            <person name="Kyndt J.A."/>
        </authorList>
    </citation>
    <scope>NUCLEOTIDE SEQUENCE [LARGE SCALE GENOMIC DNA]</scope>
    <source>
        <strain evidence="7 8">FY</strain>
    </source>
</reference>
<evidence type="ECO:0000256" key="3">
    <source>
        <dbReference type="ARBA" id="ARBA00022448"/>
    </source>
</evidence>
<evidence type="ECO:0000313" key="7">
    <source>
        <dbReference type="EMBL" id="RHZ91269.1"/>
    </source>
</evidence>
<feature type="chain" id="PRO_5044016061" evidence="6">
    <location>
        <begin position="22"/>
        <end position="329"/>
    </location>
</feature>
<dbReference type="NCBIfam" id="NF037995">
    <property type="entry name" value="TRAP_S1"/>
    <property type="match status" value="1"/>
</dbReference>
<dbReference type="Gene3D" id="3.40.190.170">
    <property type="entry name" value="Bacterial extracellular solute-binding protein, family 7"/>
    <property type="match status" value="1"/>
</dbReference>
<evidence type="ECO:0000256" key="2">
    <source>
        <dbReference type="ARBA" id="ARBA00009023"/>
    </source>
</evidence>
<dbReference type="CDD" id="cd13603">
    <property type="entry name" value="PBP2_TRAP_Siap_TeaA_like"/>
    <property type="match status" value="1"/>
</dbReference>
<keyword evidence="5" id="KW-0574">Periplasm</keyword>
<organism evidence="7 8">
    <name type="scientific">Cereibacter sphaeroides</name>
    <name type="common">Rhodobacter sphaeroides</name>
    <dbReference type="NCBI Taxonomy" id="1063"/>
    <lineage>
        <taxon>Bacteria</taxon>
        <taxon>Pseudomonadati</taxon>
        <taxon>Pseudomonadota</taxon>
        <taxon>Alphaproteobacteria</taxon>
        <taxon>Rhodobacterales</taxon>
        <taxon>Paracoccaceae</taxon>
        <taxon>Cereibacter</taxon>
    </lineage>
</organism>
<feature type="signal peptide" evidence="6">
    <location>
        <begin position="1"/>
        <end position="21"/>
    </location>
</feature>
<dbReference type="NCBIfam" id="TIGR00787">
    <property type="entry name" value="dctP"/>
    <property type="match status" value="1"/>
</dbReference>
<name>A0AAX1UG89_CERSP</name>
<comment type="subcellular location">
    <subcellularLocation>
        <location evidence="1">Periplasm</location>
    </subcellularLocation>
</comment>
<dbReference type="GO" id="GO:0030288">
    <property type="term" value="C:outer membrane-bounded periplasmic space"/>
    <property type="evidence" value="ECO:0007669"/>
    <property type="project" value="InterPro"/>
</dbReference>
<dbReference type="AlphaFoldDB" id="A0AAX1UG89"/>
<protein>
    <submittedName>
        <fullName evidence="7">TRAP transporter substrate-binding protein</fullName>
    </submittedName>
</protein>
<evidence type="ECO:0000256" key="4">
    <source>
        <dbReference type="ARBA" id="ARBA00022729"/>
    </source>
</evidence>
<dbReference type="RefSeq" id="WP_089258000.1">
    <property type="nucleotide sequence ID" value="NZ_JALGAP010000011.1"/>
</dbReference>
<dbReference type="GO" id="GO:0055085">
    <property type="term" value="P:transmembrane transport"/>
    <property type="evidence" value="ECO:0007669"/>
    <property type="project" value="InterPro"/>
</dbReference>
<evidence type="ECO:0000256" key="1">
    <source>
        <dbReference type="ARBA" id="ARBA00004418"/>
    </source>
</evidence>
<accession>A0AAX1UG89</accession>
<dbReference type="PANTHER" id="PTHR33376:SF7">
    <property type="entry name" value="C4-DICARBOXYLATE-BINDING PROTEIN DCTB"/>
    <property type="match status" value="1"/>
</dbReference>
<gene>
    <name evidence="7" type="ORF">D1114_20635</name>
</gene>
<evidence type="ECO:0000256" key="6">
    <source>
        <dbReference type="SAM" id="SignalP"/>
    </source>
</evidence>
<sequence length="329" mass="36579">MLKKTLVASALCLMMAPAAFAQDYTIRLSHGDNESNPTHLTAVKFQELVKEYTEGKAQVQIFPSNSLGTETEVAQALRMGSIEAEILYTGNLVPLAPSAGVLMLPYAYTSTEQAHKAMDALIDPLNERLTKEAGVRALGLMEKGFRVLTTNKPVTTLEDLKGLKIRVSPNDIAIKTFRAWGIEPLPMDWAEVFPALQQRVIDGQENPYTTAISSRFFEVQSDITEIHYMMWTGPLLISERAFQKYPEDIQQALLRAGREAVDYGRQVSAELTEQSKAELVKNGMTLHGAPKDEEKWEAAAAALWPEFYDQIGGEEWATQAIEIIKATEK</sequence>
<evidence type="ECO:0000313" key="8">
    <source>
        <dbReference type="Proteomes" id="UP000266305"/>
    </source>
</evidence>
<evidence type="ECO:0000256" key="5">
    <source>
        <dbReference type="ARBA" id="ARBA00022764"/>
    </source>
</evidence>
<dbReference type="Proteomes" id="UP000266305">
    <property type="component" value="Unassembled WGS sequence"/>
</dbReference>
<keyword evidence="4 6" id="KW-0732">Signal</keyword>
<keyword evidence="3" id="KW-0813">Transport</keyword>
<dbReference type="InterPro" id="IPR038404">
    <property type="entry name" value="TRAP_DctP_sf"/>
</dbReference>
<dbReference type="EMBL" id="QWGP01000036">
    <property type="protein sequence ID" value="RHZ91269.1"/>
    <property type="molecule type" value="Genomic_DNA"/>
</dbReference>
<dbReference type="PIRSF" id="PIRSF006470">
    <property type="entry name" value="DctB"/>
    <property type="match status" value="1"/>
</dbReference>
<proteinExistence type="inferred from homology"/>
<dbReference type="SUPFAM" id="SSF53850">
    <property type="entry name" value="Periplasmic binding protein-like II"/>
    <property type="match status" value="1"/>
</dbReference>
<dbReference type="InterPro" id="IPR018389">
    <property type="entry name" value="DctP_fam"/>
</dbReference>